<reference evidence="3" key="1">
    <citation type="journal article" date="2014" name="Int. J. Syst. Evol. Microbiol.">
        <title>Complete genome sequence of Corynebacterium casei LMG S-19264T (=DSM 44701T), isolated from a smear-ripened cheese.</title>
        <authorList>
            <consortium name="US DOE Joint Genome Institute (JGI-PGF)"/>
            <person name="Walter F."/>
            <person name="Albersmeier A."/>
            <person name="Kalinowski J."/>
            <person name="Ruckert C."/>
        </authorList>
    </citation>
    <scope>NUCLEOTIDE SEQUENCE</scope>
    <source>
        <strain evidence="3">CGMCC 1.15178</strain>
    </source>
</reference>
<dbReference type="AlphaFoldDB" id="A0A916ZF58"/>
<accession>A0A916ZF58</accession>
<dbReference type="RefSeq" id="WP_188997982.1">
    <property type="nucleotide sequence ID" value="NZ_BMHP01000006.1"/>
</dbReference>
<proteinExistence type="predicted"/>
<evidence type="ECO:0000313" key="3">
    <source>
        <dbReference type="EMBL" id="GGD93627.1"/>
    </source>
</evidence>
<evidence type="ECO:0000256" key="1">
    <source>
        <dbReference type="SAM" id="Phobius"/>
    </source>
</evidence>
<evidence type="ECO:0000259" key="2">
    <source>
        <dbReference type="Pfam" id="PF13791"/>
    </source>
</evidence>
<keyword evidence="1" id="KW-0472">Membrane</keyword>
<evidence type="ECO:0000313" key="4">
    <source>
        <dbReference type="Proteomes" id="UP000612456"/>
    </source>
</evidence>
<keyword evidence="4" id="KW-1185">Reference proteome</keyword>
<sequence>MSDDRKDARISGEETEDVDLLAGWKDDERPPAWEEKKFKRMIWRTRFSVARSVAASLLAVWFLYMVYMMIVQAVMDQRNDHFVRYVSALVETEEGVNVDKFMHTVKVSPFLTQKATLNLFRQVGDWDVVTGEVTARKNIFGYVSYTVKEDQQYLYTNNRFSFAVPPDLTTGDPQRKQEVSPQPTVWNQTAHIDSGHVAELAFSTVRGMDPEQLRQILDKYDLKVLRMPVYSGELREKGLQRISYSSNGELNFVSHLTLRPYMVYFDGGTKGLTSLNDPAGLKESVDQMLTDMDWLADNGSYNGLDLDKVRLAYLKQNGVKVYGAVVTGPVRELERLKQEKDFFDYQLGRVEIWKWKKSP</sequence>
<protein>
    <recommendedName>
        <fullName evidence="2">Sigma factor regulator C-terminal domain-containing protein</fullName>
    </recommendedName>
</protein>
<comment type="caution">
    <text evidence="3">The sequence shown here is derived from an EMBL/GenBank/DDBJ whole genome shotgun (WGS) entry which is preliminary data.</text>
</comment>
<name>A0A916ZF58_9BACL</name>
<dbReference type="Proteomes" id="UP000612456">
    <property type="component" value="Unassembled WGS sequence"/>
</dbReference>
<feature type="transmembrane region" description="Helical" evidence="1">
    <location>
        <begin position="49"/>
        <end position="70"/>
    </location>
</feature>
<keyword evidence="1" id="KW-1133">Transmembrane helix</keyword>
<gene>
    <name evidence="3" type="ORF">GCM10010911_60340</name>
</gene>
<dbReference type="Pfam" id="PF13791">
    <property type="entry name" value="Sigma_reg_C"/>
    <property type="match status" value="1"/>
</dbReference>
<keyword evidence="1" id="KW-0812">Transmembrane</keyword>
<organism evidence="3 4">
    <name type="scientific">Paenibacillus nasutitermitis</name>
    <dbReference type="NCBI Taxonomy" id="1652958"/>
    <lineage>
        <taxon>Bacteria</taxon>
        <taxon>Bacillati</taxon>
        <taxon>Bacillota</taxon>
        <taxon>Bacilli</taxon>
        <taxon>Bacillales</taxon>
        <taxon>Paenibacillaceae</taxon>
        <taxon>Paenibacillus</taxon>
    </lineage>
</organism>
<dbReference type="EMBL" id="BMHP01000006">
    <property type="protein sequence ID" value="GGD93627.1"/>
    <property type="molecule type" value="Genomic_DNA"/>
</dbReference>
<feature type="domain" description="Sigma factor regulator C-terminal" evidence="2">
    <location>
        <begin position="192"/>
        <end position="348"/>
    </location>
</feature>
<reference evidence="3" key="2">
    <citation type="submission" date="2020-09" db="EMBL/GenBank/DDBJ databases">
        <authorList>
            <person name="Sun Q."/>
            <person name="Zhou Y."/>
        </authorList>
    </citation>
    <scope>NUCLEOTIDE SEQUENCE</scope>
    <source>
        <strain evidence="3">CGMCC 1.15178</strain>
    </source>
</reference>
<dbReference type="InterPro" id="IPR025672">
    <property type="entry name" value="Sigma_reg_C_dom"/>
</dbReference>